<reference evidence="8" key="1">
    <citation type="journal article" date="2019" name="Int. J. Syst. Evol. Microbiol.">
        <title>The Global Catalogue of Microorganisms (GCM) 10K type strain sequencing project: providing services to taxonomists for standard genome sequencing and annotation.</title>
        <authorList>
            <consortium name="The Broad Institute Genomics Platform"/>
            <consortium name="The Broad Institute Genome Sequencing Center for Infectious Disease"/>
            <person name="Wu L."/>
            <person name="Ma J."/>
        </authorList>
    </citation>
    <scope>NUCLEOTIDE SEQUENCE [LARGE SCALE GENOMIC DNA]</scope>
    <source>
        <strain evidence="8">CCUG 56108</strain>
    </source>
</reference>
<name>A0ABW3X2C7_9HYPH</name>
<sequence>MDTLTPTPRSHHGQRNRAASAGAALALSACLASGTGALAADLMEPQRPPTFVALDQNLWVVTVTANIQATPRYPGSDDYTAIGYPSISISKVGDPVRFSSPDDGISFSFYDSSKVHVGVTARYVPGRYYGDDRRNLFGLRDAQYAIEPGVFLEYYPVEWLRTRAELRHGVFGHHGFVGSLGADVIQPFDRWQVSIGPRFNFGDESFAKRYFGVQPFESALNGGLRPFKPDNYITVGALGALTYTFNETWAVTGYVGYNRIVGSSSNSPLVAGRYGTPNQYTFGMKVNYSFVTKPWF</sequence>
<evidence type="ECO:0000256" key="1">
    <source>
        <dbReference type="ARBA" id="ARBA00004442"/>
    </source>
</evidence>
<feature type="chain" id="PRO_5045104043" evidence="6">
    <location>
        <begin position="40"/>
        <end position="296"/>
    </location>
</feature>
<dbReference type="InterPro" id="IPR010583">
    <property type="entry name" value="MipA"/>
</dbReference>
<keyword evidence="4" id="KW-0472">Membrane</keyword>
<dbReference type="Proteomes" id="UP001597176">
    <property type="component" value="Unassembled WGS sequence"/>
</dbReference>
<keyword evidence="8" id="KW-1185">Reference proteome</keyword>
<dbReference type="Pfam" id="PF06629">
    <property type="entry name" value="MipA"/>
    <property type="match status" value="1"/>
</dbReference>
<feature type="signal peptide" evidence="6">
    <location>
        <begin position="1"/>
        <end position="39"/>
    </location>
</feature>
<keyword evidence="5" id="KW-0998">Cell outer membrane</keyword>
<dbReference type="PANTHER" id="PTHR38776">
    <property type="entry name" value="MLTA-INTERACTING PROTEIN-RELATED"/>
    <property type="match status" value="1"/>
</dbReference>
<dbReference type="EMBL" id="JBHTND010000031">
    <property type="protein sequence ID" value="MFD1303537.1"/>
    <property type="molecule type" value="Genomic_DNA"/>
</dbReference>
<evidence type="ECO:0000256" key="3">
    <source>
        <dbReference type="ARBA" id="ARBA00022729"/>
    </source>
</evidence>
<protein>
    <submittedName>
        <fullName evidence="7">MipA/OmpV family protein</fullName>
    </submittedName>
</protein>
<keyword evidence="3 6" id="KW-0732">Signal</keyword>
<dbReference type="RefSeq" id="WP_238208946.1">
    <property type="nucleotide sequence ID" value="NZ_JBHTND010000031.1"/>
</dbReference>
<comment type="subcellular location">
    <subcellularLocation>
        <location evidence="1">Cell outer membrane</location>
    </subcellularLocation>
</comment>
<comment type="caution">
    <text evidence="7">The sequence shown here is derived from an EMBL/GenBank/DDBJ whole genome shotgun (WGS) entry which is preliminary data.</text>
</comment>
<accession>A0ABW3X2C7</accession>
<evidence type="ECO:0000256" key="5">
    <source>
        <dbReference type="ARBA" id="ARBA00023237"/>
    </source>
</evidence>
<evidence type="ECO:0000256" key="6">
    <source>
        <dbReference type="SAM" id="SignalP"/>
    </source>
</evidence>
<evidence type="ECO:0000256" key="4">
    <source>
        <dbReference type="ARBA" id="ARBA00023136"/>
    </source>
</evidence>
<evidence type="ECO:0000256" key="2">
    <source>
        <dbReference type="ARBA" id="ARBA00005722"/>
    </source>
</evidence>
<proteinExistence type="inferred from homology"/>
<evidence type="ECO:0000313" key="7">
    <source>
        <dbReference type="EMBL" id="MFD1303537.1"/>
    </source>
</evidence>
<dbReference type="PANTHER" id="PTHR38776:SF1">
    <property type="entry name" value="MLTA-INTERACTING PROTEIN-RELATED"/>
    <property type="match status" value="1"/>
</dbReference>
<organism evidence="7 8">
    <name type="scientific">Methylobacterium marchantiae</name>
    <dbReference type="NCBI Taxonomy" id="600331"/>
    <lineage>
        <taxon>Bacteria</taxon>
        <taxon>Pseudomonadati</taxon>
        <taxon>Pseudomonadota</taxon>
        <taxon>Alphaproteobacteria</taxon>
        <taxon>Hyphomicrobiales</taxon>
        <taxon>Methylobacteriaceae</taxon>
        <taxon>Methylobacterium</taxon>
    </lineage>
</organism>
<gene>
    <name evidence="7" type="ORF">ACFQ4G_18350</name>
</gene>
<evidence type="ECO:0000313" key="8">
    <source>
        <dbReference type="Proteomes" id="UP001597176"/>
    </source>
</evidence>
<comment type="similarity">
    <text evidence="2">Belongs to the MipA/OmpV family.</text>
</comment>